<feature type="transmembrane region" description="Helical" evidence="5">
    <location>
        <begin position="12"/>
        <end position="32"/>
    </location>
</feature>
<accession>A0AAV2HDA8</accession>
<keyword evidence="3 5" id="KW-1133">Transmembrane helix</keyword>
<feature type="transmembrane region" description="Helical" evidence="5">
    <location>
        <begin position="52"/>
        <end position="74"/>
    </location>
</feature>
<gene>
    <name evidence="7" type="ORF">GSLYS_00005390001</name>
</gene>
<keyword evidence="8" id="KW-1185">Reference proteome</keyword>
<evidence type="ECO:0000259" key="6">
    <source>
        <dbReference type="Pfam" id="PF03151"/>
    </source>
</evidence>
<evidence type="ECO:0000256" key="5">
    <source>
        <dbReference type="SAM" id="Phobius"/>
    </source>
</evidence>
<feature type="transmembrane region" description="Helical" evidence="5">
    <location>
        <begin position="241"/>
        <end position="260"/>
    </location>
</feature>
<name>A0AAV2HDA8_LYMST</name>
<proteinExistence type="predicted"/>
<dbReference type="PANTHER" id="PTHR11132">
    <property type="entry name" value="SOLUTE CARRIER FAMILY 35"/>
    <property type="match status" value="1"/>
</dbReference>
<reference evidence="7 8" key="1">
    <citation type="submission" date="2024-04" db="EMBL/GenBank/DDBJ databases">
        <authorList>
            <consortium name="Genoscope - CEA"/>
            <person name="William W."/>
        </authorList>
    </citation>
    <scope>NUCLEOTIDE SEQUENCE [LARGE SCALE GENOMIC DNA]</scope>
</reference>
<evidence type="ECO:0000256" key="3">
    <source>
        <dbReference type="ARBA" id="ARBA00022989"/>
    </source>
</evidence>
<evidence type="ECO:0000256" key="4">
    <source>
        <dbReference type="ARBA" id="ARBA00023136"/>
    </source>
</evidence>
<dbReference type="InterPro" id="IPR050186">
    <property type="entry name" value="TPT_transporter"/>
</dbReference>
<feature type="transmembrane region" description="Helical" evidence="5">
    <location>
        <begin position="143"/>
        <end position="159"/>
    </location>
</feature>
<feature type="domain" description="Sugar phosphate transporter" evidence="6">
    <location>
        <begin position="15"/>
        <end position="311"/>
    </location>
</feature>
<dbReference type="Proteomes" id="UP001497497">
    <property type="component" value="Unassembled WGS sequence"/>
</dbReference>
<feature type="transmembrane region" description="Helical" evidence="5">
    <location>
        <begin position="115"/>
        <end position="136"/>
    </location>
</feature>
<keyword evidence="4 5" id="KW-0472">Membrane</keyword>
<sequence length="348" mass="38019">MGEIHLTPQSNILLIAIVIVAHWTTAMSMVFINKALVSGRAPHADISVFIVWVQNLIGVIILLSMNLIAGLFGVTWEQPGIHLSTLLHPDMIMASVTFTGTLVFNNLMLKYISVAFYQVARSLTLIFVITLSILLLHEKMTSKVVLSCLFIIMGFYIGVDEEILSNGVHPVGVVYAIVASLLAAFCGIFFKRIQKIKLLSSVQLTFNNCVISSLGLTPLVFSTSQMDNFFTSSMYSDVTARVLLLLSGVMSLSMGWLSALQISLTSPLTHNISINAKSLFQTVLAVLWGGESRAWMWWMGNGLVMAGIATYTANKLSAHNSSAYNIDLEIQKPIQPLLTSAAASDRSK</sequence>
<dbReference type="InterPro" id="IPR004853">
    <property type="entry name" value="Sugar_P_trans_dom"/>
</dbReference>
<dbReference type="GO" id="GO:0016020">
    <property type="term" value="C:membrane"/>
    <property type="evidence" value="ECO:0007669"/>
    <property type="project" value="UniProtKB-SubCell"/>
</dbReference>
<dbReference type="AlphaFoldDB" id="A0AAV2HDA8"/>
<keyword evidence="2 5" id="KW-0812">Transmembrane</keyword>
<dbReference type="EMBL" id="CAXITT010000084">
    <property type="protein sequence ID" value="CAL1531295.1"/>
    <property type="molecule type" value="Genomic_DNA"/>
</dbReference>
<evidence type="ECO:0000256" key="2">
    <source>
        <dbReference type="ARBA" id="ARBA00022692"/>
    </source>
</evidence>
<comment type="caution">
    <text evidence="7">The sequence shown here is derived from an EMBL/GenBank/DDBJ whole genome shotgun (WGS) entry which is preliminary data.</text>
</comment>
<feature type="transmembrane region" description="Helical" evidence="5">
    <location>
        <begin position="202"/>
        <end position="221"/>
    </location>
</feature>
<evidence type="ECO:0000313" key="8">
    <source>
        <dbReference type="Proteomes" id="UP001497497"/>
    </source>
</evidence>
<organism evidence="7 8">
    <name type="scientific">Lymnaea stagnalis</name>
    <name type="common">Great pond snail</name>
    <name type="synonym">Helix stagnalis</name>
    <dbReference type="NCBI Taxonomy" id="6523"/>
    <lineage>
        <taxon>Eukaryota</taxon>
        <taxon>Metazoa</taxon>
        <taxon>Spiralia</taxon>
        <taxon>Lophotrochozoa</taxon>
        <taxon>Mollusca</taxon>
        <taxon>Gastropoda</taxon>
        <taxon>Heterobranchia</taxon>
        <taxon>Euthyneura</taxon>
        <taxon>Panpulmonata</taxon>
        <taxon>Hygrophila</taxon>
        <taxon>Lymnaeoidea</taxon>
        <taxon>Lymnaeidae</taxon>
        <taxon>Lymnaea</taxon>
    </lineage>
</organism>
<feature type="transmembrane region" description="Helical" evidence="5">
    <location>
        <begin position="171"/>
        <end position="190"/>
    </location>
</feature>
<comment type="subcellular location">
    <subcellularLocation>
        <location evidence="1">Membrane</location>
        <topology evidence="1">Multi-pass membrane protein</topology>
    </subcellularLocation>
</comment>
<dbReference type="Pfam" id="PF03151">
    <property type="entry name" value="TPT"/>
    <property type="match status" value="1"/>
</dbReference>
<protein>
    <recommendedName>
        <fullName evidence="6">Sugar phosphate transporter domain-containing protein</fullName>
    </recommendedName>
</protein>
<evidence type="ECO:0000256" key="1">
    <source>
        <dbReference type="ARBA" id="ARBA00004141"/>
    </source>
</evidence>
<evidence type="ECO:0000313" key="7">
    <source>
        <dbReference type="EMBL" id="CAL1531295.1"/>
    </source>
</evidence>
<feature type="transmembrane region" description="Helical" evidence="5">
    <location>
        <begin position="86"/>
        <end position="109"/>
    </location>
</feature>